<organism evidence="2 3">
    <name type="scientific">Clitoria ternatea</name>
    <name type="common">Butterfly pea</name>
    <dbReference type="NCBI Taxonomy" id="43366"/>
    <lineage>
        <taxon>Eukaryota</taxon>
        <taxon>Viridiplantae</taxon>
        <taxon>Streptophyta</taxon>
        <taxon>Embryophyta</taxon>
        <taxon>Tracheophyta</taxon>
        <taxon>Spermatophyta</taxon>
        <taxon>Magnoliopsida</taxon>
        <taxon>eudicotyledons</taxon>
        <taxon>Gunneridae</taxon>
        <taxon>Pentapetalae</taxon>
        <taxon>rosids</taxon>
        <taxon>fabids</taxon>
        <taxon>Fabales</taxon>
        <taxon>Fabaceae</taxon>
        <taxon>Papilionoideae</taxon>
        <taxon>50 kb inversion clade</taxon>
        <taxon>NPAAA clade</taxon>
        <taxon>indigoferoid/millettioid clade</taxon>
        <taxon>Phaseoleae</taxon>
        <taxon>Clitoria</taxon>
    </lineage>
</organism>
<sequence length="172" mass="19336">MKKSCSVYGRLLEILNTKRFIEGDFDAYVKRIQQPYVWGGELELLMASHVLKWELPQMTHSISTSTANELHEDRYVTNFNLEKSKAAAIWLTYGTFHSSPLACSCSCSYAKCSYLVLYVTNVNPEKSKDTTEGLAYDTFHSSPLSCSCSCSCSCAKCSYLGLVQLMFVRINS</sequence>
<evidence type="ECO:0000313" key="2">
    <source>
        <dbReference type="EMBL" id="KAK7277703.1"/>
    </source>
</evidence>
<dbReference type="AlphaFoldDB" id="A0AAN9IEA0"/>
<evidence type="ECO:0000313" key="3">
    <source>
        <dbReference type="Proteomes" id="UP001359559"/>
    </source>
</evidence>
<reference evidence="2 3" key="1">
    <citation type="submission" date="2024-01" db="EMBL/GenBank/DDBJ databases">
        <title>The genomes of 5 underutilized Papilionoideae crops provide insights into root nodulation and disease resistance.</title>
        <authorList>
            <person name="Yuan L."/>
        </authorList>
    </citation>
    <scope>NUCLEOTIDE SEQUENCE [LARGE SCALE GENOMIC DNA]</scope>
    <source>
        <strain evidence="2">LY-2023</strain>
        <tissue evidence="2">Leaf</tissue>
    </source>
</reference>
<protein>
    <recommendedName>
        <fullName evidence="1">OTU domain-containing protein</fullName>
    </recommendedName>
</protein>
<keyword evidence="3" id="KW-1185">Reference proteome</keyword>
<accession>A0AAN9IEA0</accession>
<dbReference type="Proteomes" id="UP001359559">
    <property type="component" value="Unassembled WGS sequence"/>
</dbReference>
<name>A0AAN9IEA0_CLITE</name>
<evidence type="ECO:0000259" key="1">
    <source>
        <dbReference type="Pfam" id="PF02338"/>
    </source>
</evidence>
<comment type="caution">
    <text evidence="2">The sequence shown here is derived from an EMBL/GenBank/DDBJ whole genome shotgun (WGS) entry which is preliminary data.</text>
</comment>
<dbReference type="InterPro" id="IPR003323">
    <property type="entry name" value="OTU_dom"/>
</dbReference>
<dbReference type="Gene3D" id="3.90.70.80">
    <property type="match status" value="1"/>
</dbReference>
<dbReference type="EMBL" id="JAYKXN010000006">
    <property type="protein sequence ID" value="KAK7277703.1"/>
    <property type="molecule type" value="Genomic_DNA"/>
</dbReference>
<feature type="domain" description="OTU" evidence="1">
    <location>
        <begin position="17"/>
        <end position="93"/>
    </location>
</feature>
<gene>
    <name evidence="2" type="ORF">RJT34_22718</name>
</gene>
<dbReference type="Pfam" id="PF02338">
    <property type="entry name" value="OTU"/>
    <property type="match status" value="1"/>
</dbReference>
<proteinExistence type="predicted"/>